<feature type="region of interest" description="Disordered" evidence="1">
    <location>
        <begin position="87"/>
        <end position="141"/>
    </location>
</feature>
<dbReference type="InterPro" id="IPR052055">
    <property type="entry name" value="Hepadnavirus_pol/RT"/>
</dbReference>
<proteinExistence type="predicted"/>
<evidence type="ECO:0000256" key="1">
    <source>
        <dbReference type="SAM" id="MobiDB-lite"/>
    </source>
</evidence>
<reference evidence="3" key="1">
    <citation type="submission" date="2017-05" db="UniProtKB">
        <authorList>
            <consortium name="EnsemblMetazoa"/>
        </authorList>
    </citation>
    <scope>IDENTIFICATION</scope>
</reference>
<dbReference type="InParanoid" id="A0A1X7UC19"/>
<feature type="compositionally biased region" description="Basic and acidic residues" evidence="1">
    <location>
        <begin position="109"/>
        <end position="120"/>
    </location>
</feature>
<feature type="domain" description="Reverse transcriptase" evidence="2">
    <location>
        <begin position="230"/>
        <end position="331"/>
    </location>
</feature>
<dbReference type="EnsemblMetazoa" id="Aqu2.1.25489_001">
    <property type="protein sequence ID" value="Aqu2.1.25489_001"/>
    <property type="gene ID" value="Aqu2.1.25489"/>
</dbReference>
<organism evidence="3">
    <name type="scientific">Amphimedon queenslandica</name>
    <name type="common">Sponge</name>
    <dbReference type="NCBI Taxonomy" id="400682"/>
    <lineage>
        <taxon>Eukaryota</taxon>
        <taxon>Metazoa</taxon>
        <taxon>Porifera</taxon>
        <taxon>Demospongiae</taxon>
        <taxon>Heteroscleromorpha</taxon>
        <taxon>Haplosclerida</taxon>
        <taxon>Niphatidae</taxon>
        <taxon>Amphimedon</taxon>
    </lineage>
</organism>
<dbReference type="PROSITE" id="PS50878">
    <property type="entry name" value="RT_POL"/>
    <property type="match status" value="1"/>
</dbReference>
<dbReference type="InterPro" id="IPR043128">
    <property type="entry name" value="Rev_trsase/Diguanyl_cyclase"/>
</dbReference>
<dbReference type="PANTHER" id="PTHR33050">
    <property type="entry name" value="REVERSE TRANSCRIPTASE DOMAIN-CONTAINING PROTEIN"/>
    <property type="match status" value="1"/>
</dbReference>
<evidence type="ECO:0000313" key="3">
    <source>
        <dbReference type="EnsemblMetazoa" id="Aqu2.1.25489_001"/>
    </source>
</evidence>
<name>A0A1X7UC19_AMPQE</name>
<evidence type="ECO:0000259" key="2">
    <source>
        <dbReference type="PROSITE" id="PS50878"/>
    </source>
</evidence>
<dbReference type="SUPFAM" id="SSF56672">
    <property type="entry name" value="DNA/RNA polymerases"/>
    <property type="match status" value="1"/>
</dbReference>
<dbReference type="PANTHER" id="PTHR33050:SF7">
    <property type="entry name" value="RIBONUCLEASE H"/>
    <property type="match status" value="1"/>
</dbReference>
<sequence>MLRDVEHDGEELSVDQFKAALTTAVQLLGNASAQVSRLRRRKILKAINPEIQDLAYEDIFSSSAPYLFGEEFEPRMKSRAESLKILSSAKTPHSPRRNSFFEGAAPLPPKEEATRNEEGSHGAPRRANRPNQGSDFSSEGPCMSRQRLTYIMHKSFDLSEYNTRYFGQKGDFTTQSVTQDSWVIETVKGYRLELLSEPIPRSPPKKRVTLSSEQSLVEEEILKLQSKGVVTELAPKEENRGFFSSLFLVPKKDKGMRLVINFKNLNEFVVPRHFKMKGLHTLRDLIRKNDWMTKLDLKDAYFTIHIHSSSRPALRLSNHNCLYQFTSGLLQ</sequence>
<dbReference type="InterPro" id="IPR000477">
    <property type="entry name" value="RT_dom"/>
</dbReference>
<dbReference type="InterPro" id="IPR043502">
    <property type="entry name" value="DNA/RNA_pol_sf"/>
</dbReference>
<dbReference type="Pfam" id="PF00078">
    <property type="entry name" value="RVT_1"/>
    <property type="match status" value="1"/>
</dbReference>
<dbReference type="AlphaFoldDB" id="A0A1X7UC19"/>
<accession>A0A1X7UC19</accession>
<dbReference type="Gene3D" id="3.30.70.270">
    <property type="match status" value="1"/>
</dbReference>
<dbReference type="Gene3D" id="3.10.10.10">
    <property type="entry name" value="HIV Type 1 Reverse Transcriptase, subunit A, domain 1"/>
    <property type="match status" value="1"/>
</dbReference>
<protein>
    <recommendedName>
        <fullName evidence="2">Reverse transcriptase domain-containing protein</fullName>
    </recommendedName>
</protein>